<dbReference type="SUPFAM" id="SSF56784">
    <property type="entry name" value="HAD-like"/>
    <property type="match status" value="1"/>
</dbReference>
<reference evidence="3" key="1">
    <citation type="submission" date="2024-03" db="EMBL/GenBank/DDBJ databases">
        <authorList>
            <consortium name="ELIXIR-Norway"/>
            <consortium name="Elixir Norway"/>
        </authorList>
    </citation>
    <scope>NUCLEOTIDE SEQUENCE</scope>
</reference>
<dbReference type="Proteomes" id="UP001497522">
    <property type="component" value="Chromosome 8"/>
</dbReference>
<feature type="region of interest" description="Disordered" evidence="1">
    <location>
        <begin position="645"/>
        <end position="683"/>
    </location>
</feature>
<gene>
    <name evidence="3" type="ORF">CSSPJE1EN2_LOCUS22517</name>
</gene>
<proteinExistence type="predicted"/>
<organism evidence="3 4">
    <name type="scientific">Sphagnum jensenii</name>
    <dbReference type="NCBI Taxonomy" id="128206"/>
    <lineage>
        <taxon>Eukaryota</taxon>
        <taxon>Viridiplantae</taxon>
        <taxon>Streptophyta</taxon>
        <taxon>Embryophyta</taxon>
        <taxon>Bryophyta</taxon>
        <taxon>Sphagnophytina</taxon>
        <taxon>Sphagnopsida</taxon>
        <taxon>Sphagnales</taxon>
        <taxon>Sphagnaceae</taxon>
        <taxon>Sphagnum</taxon>
    </lineage>
</organism>
<dbReference type="InterPro" id="IPR004274">
    <property type="entry name" value="FCP1_dom"/>
</dbReference>
<protein>
    <recommendedName>
        <fullName evidence="2">FCP1 homology domain-containing protein</fullName>
    </recommendedName>
</protein>
<evidence type="ECO:0000313" key="4">
    <source>
        <dbReference type="Proteomes" id="UP001497522"/>
    </source>
</evidence>
<dbReference type="InterPro" id="IPR036412">
    <property type="entry name" value="HAD-like_sf"/>
</dbReference>
<evidence type="ECO:0000259" key="2">
    <source>
        <dbReference type="PROSITE" id="PS50969"/>
    </source>
</evidence>
<accession>A0ABP1BXI3</accession>
<dbReference type="Gene3D" id="3.40.50.1000">
    <property type="entry name" value="HAD superfamily/HAD-like"/>
    <property type="match status" value="1"/>
</dbReference>
<keyword evidence="4" id="KW-1185">Reference proteome</keyword>
<dbReference type="PROSITE" id="PS50969">
    <property type="entry name" value="FCP1"/>
    <property type="match status" value="1"/>
</dbReference>
<dbReference type="Pfam" id="PF03031">
    <property type="entry name" value="NIF"/>
    <property type="match status" value="1"/>
</dbReference>
<evidence type="ECO:0000313" key="3">
    <source>
        <dbReference type="EMBL" id="CAK9881118.1"/>
    </source>
</evidence>
<dbReference type="SMART" id="SM00577">
    <property type="entry name" value="CPDc"/>
    <property type="match status" value="1"/>
</dbReference>
<dbReference type="InterPro" id="IPR023214">
    <property type="entry name" value="HAD_sf"/>
</dbReference>
<sequence length="747" mass="84702">MADDGGDREGKELGEQELVAATAAVVVPIVVSQKKLLVLDVNGLLVATYYKQETLPPEPYHVKLGNFYVYKRPFCEEFIRFCLENFTVGIWSSAQAFNVNNLVEFVFKDLRHQLAFSWHQTHCTRTAVKHPDNKHKPVFLKELSRLWATFKPGEYGPSNCLLVDDSPHKALKNPPNTAIFPQTYTAHESDDNFLGSTLRQYLEGLRDSVNVQVYVEKNPIGSAIVANGSSRNSYQEPVRTSIPEHQVEENYSCKEWTHSPRSVERLGKRPKREWKGILGHSPRTFEDGRWSKQPQSELDRETQGVDWDHFEENYNALNAYLPCGGGSQLEQEAGQVGWDTAHHYGGELFQPKSLVWIRGLHHSGNGRGHNVSNVPVPPVAGSQVDRKAAQVRWDRAHQYVGESNQCKRSIQGRGWQYIDDSREFDAPTVPLMPGGEPQVDREVDEVRWDKGKYHGGEFHQCKRSVETREDRRDQGTPQGRGWGHNFQHDNGPLNRPSPPYRNHRDSRNGTLFQWRHERDLTGDHRSVRSWGQYEQNASVTSLPSQLYRDQWYMESSAQMDQQEVAAGRVDLTGEQKCRDSWRFPANEHQIGGGVVSGNPYVEEDWDHQVQDRWANLTMGGCGGLWGDAGSQGRVQDSQAIAAVENRGGRGSWANSSSEEQDSWANFSTTTSGDGASSLDPTSENRVNNWANLANDRFGAKHDSAYASEQGLIGYRNNHYRYNSRPGADYPARNHYRHESRLNFATQN</sequence>
<feature type="region of interest" description="Disordered" evidence="1">
    <location>
        <begin position="461"/>
        <end position="502"/>
    </location>
</feature>
<dbReference type="PANTHER" id="PTHR12210">
    <property type="entry name" value="DULLARD PROTEIN PHOSPHATASE"/>
    <property type="match status" value="1"/>
</dbReference>
<dbReference type="EMBL" id="OZ023709">
    <property type="protein sequence ID" value="CAK9881118.1"/>
    <property type="molecule type" value="Genomic_DNA"/>
</dbReference>
<name>A0ABP1BXI3_9BRYO</name>
<evidence type="ECO:0000256" key="1">
    <source>
        <dbReference type="SAM" id="MobiDB-lite"/>
    </source>
</evidence>
<feature type="compositionally biased region" description="Basic and acidic residues" evidence="1">
    <location>
        <begin position="461"/>
        <end position="474"/>
    </location>
</feature>
<feature type="compositionally biased region" description="Polar residues" evidence="1">
    <location>
        <begin position="652"/>
        <end position="683"/>
    </location>
</feature>
<feature type="domain" description="FCP1 homology" evidence="2">
    <location>
        <begin position="30"/>
        <end position="205"/>
    </location>
</feature>
<dbReference type="InterPro" id="IPR050365">
    <property type="entry name" value="TIM50"/>
</dbReference>